<dbReference type="InterPro" id="IPR011748">
    <property type="entry name" value="Unchr_phage_tail-like"/>
</dbReference>
<dbReference type="Proteomes" id="UP000621307">
    <property type="component" value="Unassembled WGS sequence"/>
</dbReference>
<evidence type="ECO:0000256" key="1">
    <source>
        <dbReference type="SAM" id="MobiDB-lite"/>
    </source>
</evidence>
<comment type="caution">
    <text evidence="2">The sequence shown here is derived from an EMBL/GenBank/DDBJ whole genome shotgun (WGS) entry which is preliminary data.</text>
</comment>
<sequence length="248" mass="28202">METIGRSLKMPSSYSTYLPTALQNDPIIDGFLQAFETILSGSTPDNKPSIITQQSHPPGLEAVTSIIYQYFDPDQTPEDFLPWLASWVGLSLWDEWDVKVKRSFIRQIVPLYQKRGTKEGLSGMLKLYLNSPKEEVNIYEFDQPAHYFQVQLTLGNQNLQEYRRKERIARAIIDQEKPAHTFYSFQILMPTMQIFKSADTAKAKGSVMLKLGGEESYGNRTILGNRSARDISQEKESTSTNSNSTTTQ</sequence>
<evidence type="ECO:0000313" key="3">
    <source>
        <dbReference type="Proteomes" id="UP000621307"/>
    </source>
</evidence>
<feature type="compositionally biased region" description="Basic and acidic residues" evidence="1">
    <location>
        <begin position="227"/>
        <end position="237"/>
    </location>
</feature>
<keyword evidence="3" id="KW-1185">Reference proteome</keyword>
<feature type="region of interest" description="Disordered" evidence="1">
    <location>
        <begin position="219"/>
        <end position="248"/>
    </location>
</feature>
<dbReference type="NCBIfam" id="TIGR02242">
    <property type="entry name" value="tail_TIGR02242"/>
    <property type="match status" value="1"/>
</dbReference>
<dbReference type="NCBIfam" id="TIGR01634">
    <property type="entry name" value="tail_P2_I"/>
    <property type="match status" value="1"/>
</dbReference>
<proteinExistence type="predicted"/>
<dbReference type="InterPro" id="IPR006521">
    <property type="entry name" value="Tail_protein_I"/>
</dbReference>
<gene>
    <name evidence="2" type="ORF">H6G14_11780</name>
</gene>
<evidence type="ECO:0000313" key="2">
    <source>
        <dbReference type="EMBL" id="MBD2251975.1"/>
    </source>
</evidence>
<feature type="compositionally biased region" description="Low complexity" evidence="1">
    <location>
        <begin position="238"/>
        <end position="248"/>
    </location>
</feature>
<accession>A0ABR8BDE5</accession>
<protein>
    <submittedName>
        <fullName evidence="2">Phage tail protein I</fullName>
    </submittedName>
</protein>
<dbReference type="Pfam" id="PF09684">
    <property type="entry name" value="Tail_P2_I"/>
    <property type="match status" value="1"/>
</dbReference>
<dbReference type="EMBL" id="JACJQL010000014">
    <property type="protein sequence ID" value="MBD2251975.1"/>
    <property type="molecule type" value="Genomic_DNA"/>
</dbReference>
<name>A0ABR8BDE5_9NOSO</name>
<organism evidence="2 3">
    <name type="scientific">Nostoc parmelioides FACHB-3921</name>
    <dbReference type="NCBI Taxonomy" id="2692909"/>
    <lineage>
        <taxon>Bacteria</taxon>
        <taxon>Bacillati</taxon>
        <taxon>Cyanobacteriota</taxon>
        <taxon>Cyanophyceae</taxon>
        <taxon>Nostocales</taxon>
        <taxon>Nostocaceae</taxon>
        <taxon>Nostoc</taxon>
    </lineage>
</organism>
<reference evidence="2 3" key="1">
    <citation type="journal article" date="2020" name="ISME J.">
        <title>Comparative genomics reveals insights into cyanobacterial evolution and habitat adaptation.</title>
        <authorList>
            <person name="Chen M.Y."/>
            <person name="Teng W.K."/>
            <person name="Zhao L."/>
            <person name="Hu C.X."/>
            <person name="Zhou Y.K."/>
            <person name="Han B.P."/>
            <person name="Song L.R."/>
            <person name="Shu W.S."/>
        </authorList>
    </citation>
    <scope>NUCLEOTIDE SEQUENCE [LARGE SCALE GENOMIC DNA]</scope>
    <source>
        <strain evidence="2 3">FACHB-3921</strain>
    </source>
</reference>